<evidence type="ECO:0000256" key="10">
    <source>
        <dbReference type="ARBA" id="ARBA00023242"/>
    </source>
</evidence>
<evidence type="ECO:0000256" key="1">
    <source>
        <dbReference type="ARBA" id="ARBA00000707"/>
    </source>
</evidence>
<dbReference type="InterPro" id="IPR029071">
    <property type="entry name" value="Ubiquitin-like_domsf"/>
</dbReference>
<dbReference type="GO" id="GO:0004197">
    <property type="term" value="F:cysteine-type endopeptidase activity"/>
    <property type="evidence" value="ECO:0007669"/>
    <property type="project" value="InterPro"/>
</dbReference>
<organism evidence="15 16">
    <name type="scientific">Armillaria luteobubalina</name>
    <dbReference type="NCBI Taxonomy" id="153913"/>
    <lineage>
        <taxon>Eukaryota</taxon>
        <taxon>Fungi</taxon>
        <taxon>Dikarya</taxon>
        <taxon>Basidiomycota</taxon>
        <taxon>Agaricomycotina</taxon>
        <taxon>Agaricomycetes</taxon>
        <taxon>Agaricomycetidae</taxon>
        <taxon>Agaricales</taxon>
        <taxon>Marasmiineae</taxon>
        <taxon>Physalacriaceae</taxon>
        <taxon>Armillaria</taxon>
    </lineage>
</organism>
<feature type="region of interest" description="Disordered" evidence="11">
    <location>
        <begin position="1"/>
        <end position="22"/>
    </location>
</feature>
<dbReference type="InterPro" id="IPR028889">
    <property type="entry name" value="USP"/>
</dbReference>
<reference evidence="15" key="1">
    <citation type="submission" date="2023-06" db="EMBL/GenBank/DDBJ databases">
        <authorList>
            <consortium name="Lawrence Berkeley National Laboratory"/>
            <person name="Ahrendt S."/>
            <person name="Sahu N."/>
            <person name="Indic B."/>
            <person name="Wong-Bajracharya J."/>
            <person name="Merenyi Z."/>
            <person name="Ke H.-M."/>
            <person name="Monk M."/>
            <person name="Kocsube S."/>
            <person name="Drula E."/>
            <person name="Lipzen A."/>
            <person name="Balint B."/>
            <person name="Henrissat B."/>
            <person name="Andreopoulos B."/>
            <person name="Martin F.M."/>
            <person name="Harder C.B."/>
            <person name="Rigling D."/>
            <person name="Ford K.L."/>
            <person name="Foster G.D."/>
            <person name="Pangilinan J."/>
            <person name="Papanicolaou A."/>
            <person name="Barry K."/>
            <person name="LaButti K."/>
            <person name="Viragh M."/>
            <person name="Koriabine M."/>
            <person name="Yan M."/>
            <person name="Riley R."/>
            <person name="Champramary S."/>
            <person name="Plett K.L."/>
            <person name="Tsai I.J."/>
            <person name="Slot J."/>
            <person name="Sipos G."/>
            <person name="Plett J."/>
            <person name="Nagy L.G."/>
            <person name="Grigoriev I.V."/>
        </authorList>
    </citation>
    <scope>NUCLEOTIDE SEQUENCE</scope>
    <source>
        <strain evidence="15">HWK02</strain>
    </source>
</reference>
<dbReference type="InterPro" id="IPR035927">
    <property type="entry name" value="DUSP-like_sf"/>
</dbReference>
<keyword evidence="8" id="KW-0378">Hydrolase</keyword>
<dbReference type="GO" id="GO:0005634">
    <property type="term" value="C:nucleus"/>
    <property type="evidence" value="ECO:0007669"/>
    <property type="project" value="UniProtKB-SubCell"/>
</dbReference>
<dbReference type="SUPFAM" id="SSF54236">
    <property type="entry name" value="Ubiquitin-like"/>
    <property type="match status" value="1"/>
</dbReference>
<dbReference type="PROSITE" id="PS51283">
    <property type="entry name" value="DUSP"/>
    <property type="match status" value="1"/>
</dbReference>
<dbReference type="GO" id="GO:0006508">
    <property type="term" value="P:proteolysis"/>
    <property type="evidence" value="ECO:0007669"/>
    <property type="project" value="UniProtKB-KW"/>
</dbReference>
<dbReference type="InterPro" id="IPR018200">
    <property type="entry name" value="USP_CS"/>
</dbReference>
<dbReference type="GO" id="GO:0016579">
    <property type="term" value="P:protein deubiquitination"/>
    <property type="evidence" value="ECO:0007669"/>
    <property type="project" value="InterPro"/>
</dbReference>
<keyword evidence="9" id="KW-0788">Thiol protease</keyword>
<keyword evidence="10" id="KW-0539">Nucleus</keyword>
<dbReference type="CDD" id="cd02668">
    <property type="entry name" value="Peptidase_C19L"/>
    <property type="match status" value="1"/>
</dbReference>
<dbReference type="PROSITE" id="PS00972">
    <property type="entry name" value="USP_1"/>
    <property type="match status" value="1"/>
</dbReference>
<evidence type="ECO:0000256" key="4">
    <source>
        <dbReference type="ARBA" id="ARBA00012759"/>
    </source>
</evidence>
<dbReference type="InterPro" id="IPR050164">
    <property type="entry name" value="Peptidase_C19"/>
</dbReference>
<sequence>MPPKRKLRASSPNGLAPGQLLKRNTLPGNMTASWAWVGTEVVASPEITQEHLLATCGLSRRNDCSFCRNKYASGYHPPSSPAADGAEDGVIVISDDEEFTCTKQSCKYNPNCLNYLGQELWEDEGESVYSLLTRTADDIVIDRAKEAFLKAANIGDDPLLNSRDPDIPVGLKNLGATCYANASLQVWFRDLAFRKGVYECRPAEGSKDKFKESPIFQLQVTFAALQESTQTVFNPVKLVESLQLRTSEQQDAQEFSKLFMSHLDAEFKKQTSPSLRSLLTDQFQGKQVYGTLCDACGYKSERSSDFLEIEISFKNNAKLGDCIAATLQPEKLTGDNQYFCCQCDGHRDATRYVELRELPPVLHFSLLRFVYDVSTMERKKSKNTIIFPGVLNMNAFIGNADLRESAMHNDRDDIYELRGVLLHKGASAYHGHYEAQVFDVTSRSWYQFNDDVVTKIEKLGKAPSGKKTIDLESDLEVKQDSSQGKRPRAKTAKRKRVIDASDEENDGTPDQTNGLNTQAPSEISSKDAYMLIYARRESAKTEQGGTSNITPLNLLPSPDVMEVVNSLNATHDEECETFSIKQKAAVAHFDETRRRVMDIYRSWSGTSPNEDSVIVSQQALKKWLSTDSITAALKPISQETEMTKRSGNQTEIASDEIICPHGCLDYRRSQYMKRITGRAYERINDETHCVFKSALTPSNVCRECVQRSFTERIYQIEHPRIVRDFEQVSEVGPNSFGYWISKLWLKDWKMAKPKMHVVSEGDPSPDVPEYDKHVRCEHGGLVLNTTSRTRISVEGLEILTGLFPTWEAFSTEMEPCAVCEASIDITKADRLELRKRAENEKARLKHLNDNELVRGVVLLEEIPCAILPTQFLRSWRRWLTRPGDLPRPEVIDNEPFFCDHRLLIFDPNCAMDMDSALAVIKRSDWDILETYYSAGPLIALAKESGSSARFVHDIPVCDPCRQKRKRDWESTDITIRFGKGTKHDAGGDSISRDPAPKMFGARQSKRLRQVKQDGERRKVTITKSTTVKDIKVMLQKIFNISPICQRIFYLGQELEDNTATAASLNIFANDILELREQNEVYEVSSDGDEIPSKRPRREEGSGFGGTLLGGSNHASTSREQSETPPSSSGVEQKSCRMCTLLNVSDALTCTMCDTPFH</sequence>
<feature type="region of interest" description="Disordered" evidence="11">
    <location>
        <begin position="472"/>
        <end position="521"/>
    </location>
</feature>
<dbReference type="InterPro" id="IPR044743">
    <property type="entry name" value="Ubl_USP48"/>
</dbReference>
<evidence type="ECO:0000256" key="3">
    <source>
        <dbReference type="ARBA" id="ARBA00009085"/>
    </source>
</evidence>
<dbReference type="InterPro" id="IPR038765">
    <property type="entry name" value="Papain-like_cys_pep_sf"/>
</dbReference>
<dbReference type="GO" id="GO:0004843">
    <property type="term" value="F:cysteine-type deubiquitinase activity"/>
    <property type="evidence" value="ECO:0007669"/>
    <property type="project" value="UniProtKB-EC"/>
</dbReference>
<dbReference type="EMBL" id="JAUEPU010000004">
    <property type="protein sequence ID" value="KAK0503375.1"/>
    <property type="molecule type" value="Genomic_DNA"/>
</dbReference>
<evidence type="ECO:0000256" key="9">
    <source>
        <dbReference type="ARBA" id="ARBA00022807"/>
    </source>
</evidence>
<keyword evidence="6" id="KW-0677">Repeat</keyword>
<evidence type="ECO:0000256" key="5">
    <source>
        <dbReference type="ARBA" id="ARBA00022670"/>
    </source>
</evidence>
<evidence type="ECO:0000259" key="14">
    <source>
        <dbReference type="PROSITE" id="PS51283"/>
    </source>
</evidence>
<evidence type="ECO:0000313" key="16">
    <source>
        <dbReference type="Proteomes" id="UP001175228"/>
    </source>
</evidence>
<dbReference type="PANTHER" id="PTHR24006">
    <property type="entry name" value="UBIQUITIN CARBOXYL-TERMINAL HYDROLASE"/>
    <property type="match status" value="1"/>
</dbReference>
<comment type="subcellular location">
    <subcellularLocation>
        <location evidence="2">Nucleus</location>
    </subcellularLocation>
</comment>
<keyword evidence="7" id="KW-0833">Ubl conjugation pathway</keyword>
<evidence type="ECO:0000256" key="11">
    <source>
        <dbReference type="SAM" id="MobiDB-lite"/>
    </source>
</evidence>
<dbReference type="CDD" id="cd01795">
    <property type="entry name" value="Ubl_USP48"/>
    <property type="match status" value="1"/>
</dbReference>
<feature type="region of interest" description="Disordered" evidence="11">
    <location>
        <begin position="1081"/>
        <end position="1131"/>
    </location>
</feature>
<comment type="caution">
    <text evidence="15">The sequence shown here is derived from an EMBL/GenBank/DDBJ whole genome shotgun (WGS) entry which is preliminary data.</text>
</comment>
<dbReference type="EC" id="3.4.19.12" evidence="4"/>
<comment type="similarity">
    <text evidence="3">Belongs to the peptidase C19 family.</text>
</comment>
<dbReference type="Pfam" id="PF00240">
    <property type="entry name" value="ubiquitin"/>
    <property type="match status" value="1"/>
</dbReference>
<keyword evidence="16" id="KW-1185">Reference proteome</keyword>
<dbReference type="GO" id="GO:0005829">
    <property type="term" value="C:cytosol"/>
    <property type="evidence" value="ECO:0007669"/>
    <property type="project" value="TreeGrafter"/>
</dbReference>
<feature type="compositionally biased region" description="Basic and acidic residues" evidence="11">
    <location>
        <begin position="1090"/>
        <end position="1100"/>
    </location>
</feature>
<dbReference type="SMART" id="SM00213">
    <property type="entry name" value="UBQ"/>
    <property type="match status" value="1"/>
</dbReference>
<dbReference type="Gene3D" id="3.90.70.10">
    <property type="entry name" value="Cysteine proteinases"/>
    <property type="match status" value="1"/>
</dbReference>
<dbReference type="AlphaFoldDB" id="A0AA39QJY0"/>
<evidence type="ECO:0000259" key="12">
    <source>
        <dbReference type="PROSITE" id="PS50053"/>
    </source>
</evidence>
<keyword evidence="5" id="KW-0645">Protease</keyword>
<comment type="catalytic activity">
    <reaction evidence="1">
        <text>Thiol-dependent hydrolysis of ester, thioester, amide, peptide and isopeptide bonds formed by the C-terminal Gly of ubiquitin (a 76-residue protein attached to proteins as an intracellular targeting signal).</text>
        <dbReference type="EC" id="3.4.19.12"/>
    </reaction>
</comment>
<dbReference type="PANTHER" id="PTHR24006:SF722">
    <property type="entry name" value="UBIQUITIN CARBOXYL-TERMINAL HYDROLASE 48"/>
    <property type="match status" value="1"/>
</dbReference>
<protein>
    <recommendedName>
        <fullName evidence="4">ubiquitinyl hydrolase 1</fullName>
        <ecNumber evidence="4">3.4.19.12</ecNumber>
    </recommendedName>
</protein>
<name>A0AA39QJY0_9AGAR</name>
<dbReference type="InterPro" id="IPR033841">
    <property type="entry name" value="Pep_USP48"/>
</dbReference>
<dbReference type="InterPro" id="IPR000626">
    <property type="entry name" value="Ubiquitin-like_dom"/>
</dbReference>
<feature type="compositionally biased region" description="Polar residues" evidence="11">
    <location>
        <begin position="508"/>
        <end position="521"/>
    </location>
</feature>
<feature type="domain" description="DUSP" evidence="14">
    <location>
        <begin position="835"/>
        <end position="944"/>
    </location>
</feature>
<dbReference type="Gene3D" id="3.10.20.90">
    <property type="entry name" value="Phosphatidylinositol 3-kinase Catalytic Subunit, Chain A, domain 1"/>
    <property type="match status" value="1"/>
</dbReference>
<evidence type="ECO:0000313" key="15">
    <source>
        <dbReference type="EMBL" id="KAK0503375.1"/>
    </source>
</evidence>
<feature type="compositionally biased region" description="Basic residues" evidence="11">
    <location>
        <begin position="485"/>
        <end position="496"/>
    </location>
</feature>
<dbReference type="Proteomes" id="UP001175228">
    <property type="component" value="Unassembled WGS sequence"/>
</dbReference>
<feature type="domain" description="Ubiquitin-like" evidence="12">
    <location>
        <begin position="1007"/>
        <end position="1074"/>
    </location>
</feature>
<proteinExistence type="inferred from homology"/>
<dbReference type="InterPro" id="IPR001394">
    <property type="entry name" value="Peptidase_C19_UCH"/>
</dbReference>
<evidence type="ECO:0000256" key="6">
    <source>
        <dbReference type="ARBA" id="ARBA00022737"/>
    </source>
</evidence>
<accession>A0AA39QJY0</accession>
<evidence type="ECO:0000256" key="7">
    <source>
        <dbReference type="ARBA" id="ARBA00022786"/>
    </source>
</evidence>
<dbReference type="InterPro" id="IPR006615">
    <property type="entry name" value="Pept_C19_DUSP"/>
</dbReference>
<dbReference type="PROSITE" id="PS50053">
    <property type="entry name" value="UBIQUITIN_2"/>
    <property type="match status" value="1"/>
</dbReference>
<feature type="compositionally biased region" description="Polar residues" evidence="11">
    <location>
        <begin position="1112"/>
        <end position="1131"/>
    </location>
</feature>
<feature type="domain" description="USP" evidence="13">
    <location>
        <begin position="169"/>
        <end position="536"/>
    </location>
</feature>
<gene>
    <name evidence="15" type="ORF">EDD18DRAFT_1346241</name>
</gene>
<dbReference type="Pfam" id="PF00443">
    <property type="entry name" value="UCH"/>
    <property type="match status" value="1"/>
</dbReference>
<evidence type="ECO:0000259" key="13">
    <source>
        <dbReference type="PROSITE" id="PS50235"/>
    </source>
</evidence>
<dbReference type="PROSITE" id="PS00973">
    <property type="entry name" value="USP_2"/>
    <property type="match status" value="1"/>
</dbReference>
<dbReference type="PROSITE" id="PS50235">
    <property type="entry name" value="USP_3"/>
    <property type="match status" value="1"/>
</dbReference>
<evidence type="ECO:0000256" key="2">
    <source>
        <dbReference type="ARBA" id="ARBA00004123"/>
    </source>
</evidence>
<evidence type="ECO:0000256" key="8">
    <source>
        <dbReference type="ARBA" id="ARBA00022801"/>
    </source>
</evidence>
<dbReference type="SUPFAM" id="SSF54001">
    <property type="entry name" value="Cysteine proteinases"/>
    <property type="match status" value="1"/>
</dbReference>
<dbReference type="SUPFAM" id="SSF143791">
    <property type="entry name" value="DUSP-like"/>
    <property type="match status" value="1"/>
</dbReference>